<protein>
    <submittedName>
        <fullName evidence="2">Uncharacterized protein</fullName>
    </submittedName>
</protein>
<organism evidence="2 3">
    <name type="scientific">Datura stramonium</name>
    <name type="common">Jimsonweed</name>
    <name type="synonym">Common thornapple</name>
    <dbReference type="NCBI Taxonomy" id="4076"/>
    <lineage>
        <taxon>Eukaryota</taxon>
        <taxon>Viridiplantae</taxon>
        <taxon>Streptophyta</taxon>
        <taxon>Embryophyta</taxon>
        <taxon>Tracheophyta</taxon>
        <taxon>Spermatophyta</taxon>
        <taxon>Magnoliopsida</taxon>
        <taxon>eudicotyledons</taxon>
        <taxon>Gunneridae</taxon>
        <taxon>Pentapetalae</taxon>
        <taxon>asterids</taxon>
        <taxon>lamiids</taxon>
        <taxon>Solanales</taxon>
        <taxon>Solanaceae</taxon>
        <taxon>Solanoideae</taxon>
        <taxon>Datureae</taxon>
        <taxon>Datura</taxon>
    </lineage>
</organism>
<feature type="non-terminal residue" evidence="2">
    <location>
        <position position="58"/>
    </location>
</feature>
<evidence type="ECO:0000256" key="1">
    <source>
        <dbReference type="SAM" id="MobiDB-lite"/>
    </source>
</evidence>
<feature type="non-terminal residue" evidence="2">
    <location>
        <position position="1"/>
    </location>
</feature>
<dbReference type="EMBL" id="JACEIK010155898">
    <property type="protein sequence ID" value="MCE5167556.1"/>
    <property type="molecule type" value="Genomic_DNA"/>
</dbReference>
<proteinExistence type="predicted"/>
<evidence type="ECO:0000313" key="3">
    <source>
        <dbReference type="Proteomes" id="UP000823775"/>
    </source>
</evidence>
<name>A0ABS8YAX1_DATST</name>
<reference evidence="2 3" key="1">
    <citation type="journal article" date="2021" name="BMC Genomics">
        <title>Datura genome reveals duplications of psychoactive alkaloid biosynthetic genes and high mutation rate following tissue culture.</title>
        <authorList>
            <person name="Rajewski A."/>
            <person name="Carter-House D."/>
            <person name="Stajich J."/>
            <person name="Litt A."/>
        </authorList>
    </citation>
    <scope>NUCLEOTIDE SEQUENCE [LARGE SCALE GENOMIC DNA]</scope>
    <source>
        <strain evidence="2">AR-01</strain>
    </source>
</reference>
<keyword evidence="3" id="KW-1185">Reference proteome</keyword>
<feature type="region of interest" description="Disordered" evidence="1">
    <location>
        <begin position="19"/>
        <end position="58"/>
    </location>
</feature>
<gene>
    <name evidence="2" type="ORF">HAX54_010220</name>
</gene>
<evidence type="ECO:0000313" key="2">
    <source>
        <dbReference type="EMBL" id="MCE5167556.1"/>
    </source>
</evidence>
<accession>A0ABS8YAX1</accession>
<dbReference type="Proteomes" id="UP000823775">
    <property type="component" value="Unassembled WGS sequence"/>
</dbReference>
<comment type="caution">
    <text evidence="2">The sequence shown here is derived from an EMBL/GenBank/DDBJ whole genome shotgun (WGS) entry which is preliminary data.</text>
</comment>
<sequence length="58" mass="6298">TAVPLPHFLVPFVLRRESRRRLPQPSPLASRPAQSAVAPQVTLSPSLPRREPAAAPLP</sequence>